<evidence type="ECO:0000256" key="5">
    <source>
        <dbReference type="ARBA" id="ARBA00023043"/>
    </source>
</evidence>
<evidence type="ECO:0000256" key="10">
    <source>
        <dbReference type="SAM" id="MobiDB-lite"/>
    </source>
</evidence>
<keyword evidence="1" id="KW-0597">Phosphoprotein</keyword>
<dbReference type="SMART" id="SM00248">
    <property type="entry name" value="ANK"/>
    <property type="match status" value="7"/>
</dbReference>
<dbReference type="RefSeq" id="XP_005935332.1">
    <property type="nucleotide sequence ID" value="XM_005935270.2"/>
</dbReference>
<feature type="compositionally biased region" description="Low complexity" evidence="10">
    <location>
        <begin position="183"/>
        <end position="208"/>
    </location>
</feature>
<dbReference type="InterPro" id="IPR050889">
    <property type="entry name" value="Dendritic_Spine_Reg/Scaffold"/>
</dbReference>
<feature type="compositionally biased region" description="Basic residues" evidence="10">
    <location>
        <begin position="381"/>
        <end position="392"/>
    </location>
</feature>
<evidence type="ECO:0000256" key="9">
    <source>
        <dbReference type="PROSITE-ProRule" id="PRU00339"/>
    </source>
</evidence>
<evidence type="ECO:0000259" key="11">
    <source>
        <dbReference type="Pfam" id="PF25520"/>
    </source>
</evidence>
<evidence type="ECO:0000313" key="13">
    <source>
        <dbReference type="Ensembl" id="ENSHBUP00000003199.1"/>
    </source>
</evidence>
<dbReference type="STRING" id="8153.ENSHBUP00000003199"/>
<dbReference type="Ensembl" id="ENSHBUT00000010800.1">
    <property type="protein sequence ID" value="ENSHBUP00000003199.1"/>
    <property type="gene ID" value="ENSHBUG00000004434.1"/>
</dbReference>
<evidence type="ECO:0000259" key="12">
    <source>
        <dbReference type="Pfam" id="PF25521"/>
    </source>
</evidence>
<dbReference type="OrthoDB" id="5958958at2759"/>
<feature type="repeat" description="ANK" evidence="8">
    <location>
        <begin position="1129"/>
        <end position="1161"/>
    </location>
</feature>
<feature type="repeat" description="ANK" evidence="8">
    <location>
        <begin position="1009"/>
        <end position="1041"/>
    </location>
</feature>
<feature type="compositionally biased region" description="Low complexity" evidence="10">
    <location>
        <begin position="485"/>
        <end position="497"/>
    </location>
</feature>
<dbReference type="Pfam" id="PF25520">
    <property type="entry name" value="AAA_lid_TANC1"/>
    <property type="match status" value="1"/>
</dbReference>
<dbReference type="SMART" id="SM00028">
    <property type="entry name" value="TPR"/>
    <property type="match status" value="3"/>
</dbReference>
<feature type="repeat" description="ANK" evidence="8">
    <location>
        <begin position="1261"/>
        <end position="1293"/>
    </location>
</feature>
<feature type="compositionally biased region" description="Basic and acidic residues" evidence="10">
    <location>
        <begin position="8"/>
        <end position="30"/>
    </location>
</feature>
<keyword evidence="14" id="KW-1185">Reference proteome</keyword>
<feature type="compositionally biased region" description="Basic and acidic residues" evidence="10">
    <location>
        <begin position="161"/>
        <end position="170"/>
    </location>
</feature>
<dbReference type="OMA" id="SCSKFPG"/>
<keyword evidence="5 8" id="KW-0040">ANK repeat</keyword>
<dbReference type="InterPro" id="IPR019734">
    <property type="entry name" value="TPR_rpt"/>
</dbReference>
<keyword evidence="4" id="KW-0770">Synapse</keyword>
<feature type="region of interest" description="Disordered" evidence="10">
    <location>
        <begin position="1"/>
        <end position="63"/>
    </location>
</feature>
<evidence type="ECO:0000256" key="7">
    <source>
        <dbReference type="ARBA" id="ARBA00038259"/>
    </source>
</evidence>
<dbReference type="Gene3D" id="1.25.40.20">
    <property type="entry name" value="Ankyrin repeat-containing domain"/>
    <property type="match status" value="3"/>
</dbReference>
<dbReference type="PROSITE" id="PS50297">
    <property type="entry name" value="ANK_REP_REGION"/>
    <property type="match status" value="5"/>
</dbReference>
<dbReference type="InterPro" id="IPR058018">
    <property type="entry name" value="AAA_lid_TANC1/2"/>
</dbReference>
<dbReference type="PROSITE" id="PS50005">
    <property type="entry name" value="TPR"/>
    <property type="match status" value="1"/>
</dbReference>
<dbReference type="Pfam" id="PF25521">
    <property type="entry name" value="WHD_TANC1"/>
    <property type="match status" value="1"/>
</dbReference>
<name>A0A3Q2UYT7_HAPBU</name>
<dbReference type="PANTHER" id="PTHR24166:SF23">
    <property type="entry name" value="PROTEIN TANC1"/>
    <property type="match status" value="1"/>
</dbReference>
<feature type="region of interest" description="Disordered" evidence="10">
    <location>
        <begin position="1722"/>
        <end position="1776"/>
    </location>
</feature>
<evidence type="ECO:0000313" key="14">
    <source>
        <dbReference type="Proteomes" id="UP000264840"/>
    </source>
</evidence>
<sequence>MFRAVFGNKRDGGGKRGEKKSQRHSGDEVYAHSTLQRGSGQRASHFQDHDGGCTKNSAKQKRLTKGVSISLPSSPLLPHQADIVPSQSCSKFPGRVRRLEYVDGSSSAREPLVFASCRGKADHRDLHVEPQPGSSLSNQELMTRLCFLLGETTPGTASSPMEDRREKKYDSSAQGGSPSSTLTCSTASPCSESPSSTLSTSAGGQSLPQPLPLPSPHCGSSSSPSGTLSSPASSPAPCPPCGLMTGSSPGPPSQSPTSTLESKDSGIIATITSSSENEERSTSTEGLGKDEGPEGSGGVMGHTNEDRHPRPTRDNLTTQPDEALPRMDIMEPRTPPAPKRPLPQHHLHSTSSLALPRPNSVAATSSTRLEDLGYLDSQRATGHRGSVRKHNTSGRTSDDSKGRLVPFKQADIMLKPLLFEVPGVTTETPFVGRDWLFTRLEEVLRKTRSCEGRGAVIVGNAGSGKTAVIWRLVTLSCHGMRTSLGGPSIPHSPGSSPKCGDRQGKAASKQPADSHPNQGNVSGTSDSTPPRKEAVRSLAARVVAYHFCQADNTYTCLVPEFVHSVAALLARAPQLAPYRELLIQEPHLQNTLSLRSCVQDPIAAFRKGVLEPIASLRKERRLPEEDYIILVDSLNEAEFHKPDYGDTIATFITKIIPKFPHWLKLVVTVRTGLVDITTLLPFSGISLDILPDSSDLGADLSDYIHHRVSSSTQIAANVTTPTGSAPDPLLLSKFSSHLSTRSHGSILYLQLTLDLFHKGHLALKGGNYLVVPVSLSEVYLLMCRVSFPDKELFERVLPVLNVALASLHPLADEQMFRALNAGSVKGELEWKDFQQRLDSLAGFMVRRRDGTRMLCHPSFREWLVWRADGESSDFLCDPRSGHALLAFMFSRQEGKLNRQQTMEMGHHILKAHIFKGLSKKTGVSSSVLQAMWVNCSTDSLSAALASLRNLYTPNIKVSRLLMLGGASVTWCTEVIGHAPILAVHAHLGHVEMVALLLEMGAPADGTTDSGMTPLCLAAAAGHADIVSLLCKKGSKVSHADKSGQCALVHAGLKGHVEIINILLGQDWGEEIPTDPQQHHSGETVTGKTQAAQQAATAAAGVGHTQVVKSLLDLKDEQLAVQMDAHDSLWGETVLSAAAGRGRLEMCAFLLERGAGLEEANRRGMVPLLSATKHGHTQVAELLLKQGADIDATDKQGRSALILAASEGHASTVELLLSKGASLSSADQEGLTALSWACMKGQKGALQVLMEAGADLNHPDRQGRTPLDLAALNGDADTVHCLVENGAVLERADNSSRVSERATGCQNPALVASLLKKGSKMGYRTAPHDRSGHATWAMASSKPDILLILLQKLMEEGNLLYKKGRMKEAGQRYQYALRKLPREGQGEELKGLKDLRVSLYLNLSRCRRKTNDFGIAEEFATKALELKPRSYEAFYARARAKRSSRQFAAALADLHEAARLCPSNREIRRLLARVEEECKHHQKLSSNNSAQGYNRDPHTHHHQATEEETDVFSQGSLERHIPAEQANAEKEEEKEDGEEVSLQCGKSPEFWPLNPYAPNRTLPGAVAFGLGDQSPSFHQEEYVQNQLFVDMPEPVPAVNRQLQSQGSRTHHQCHSLQSGSRIGGRPLSLCGPSSPLPGRHISTSLRPAPVMGIDIGPGSCEHSGLSPTEHYHPMSPNSSSPPGPLQMYQPRSSSFSRGSDRLSTHSVALDGLALALGAGMEVRREGGGAGTTGSRGSSSSQASSGNLSDGGRQQAPDAPCPIKSSGSFKTKPELKPRPFMGVMDKAVRVSQQASGLSRQGGGVESFSMSVMEFQGLNNEFKHASFQEQHSVSHSNSQQQGREFGDRLHQREGRGTTSSQLRFPEGRHRQASLTRDNPALHMAPIKPKRSFIESNV</sequence>
<feature type="repeat" description="TPR" evidence="9">
    <location>
        <begin position="1396"/>
        <end position="1429"/>
    </location>
</feature>
<organism evidence="13 14">
    <name type="scientific">Haplochromis burtoni</name>
    <name type="common">Burton's mouthbrooder</name>
    <name type="synonym">Chromis burtoni</name>
    <dbReference type="NCBI Taxonomy" id="8153"/>
    <lineage>
        <taxon>Eukaryota</taxon>
        <taxon>Metazoa</taxon>
        <taxon>Chordata</taxon>
        <taxon>Craniata</taxon>
        <taxon>Vertebrata</taxon>
        <taxon>Euteleostomi</taxon>
        <taxon>Actinopterygii</taxon>
        <taxon>Neopterygii</taxon>
        <taxon>Teleostei</taxon>
        <taxon>Neoteleostei</taxon>
        <taxon>Acanthomorphata</taxon>
        <taxon>Ovalentaria</taxon>
        <taxon>Cichlomorphae</taxon>
        <taxon>Cichliformes</taxon>
        <taxon>Cichlidae</taxon>
        <taxon>African cichlids</taxon>
        <taxon>Pseudocrenilabrinae</taxon>
        <taxon>Haplochromini</taxon>
        <taxon>Haplochromis</taxon>
    </lineage>
</organism>
<feature type="compositionally biased region" description="Low complexity" evidence="10">
    <location>
        <begin position="216"/>
        <end position="233"/>
    </location>
</feature>
<dbReference type="SUPFAM" id="SSF48452">
    <property type="entry name" value="TPR-like"/>
    <property type="match status" value="1"/>
</dbReference>
<dbReference type="PRINTS" id="PR01415">
    <property type="entry name" value="ANKYRIN"/>
</dbReference>
<dbReference type="Gene3D" id="1.25.40.10">
    <property type="entry name" value="Tetratricopeptide repeat domain"/>
    <property type="match status" value="1"/>
</dbReference>
<evidence type="ECO:0000256" key="3">
    <source>
        <dbReference type="ARBA" id="ARBA00022803"/>
    </source>
</evidence>
<feature type="compositionally biased region" description="Low complexity" evidence="10">
    <location>
        <begin position="1825"/>
        <end position="1838"/>
    </location>
</feature>
<comment type="subcellular location">
    <subcellularLocation>
        <location evidence="6">Postsynapse</location>
    </subcellularLocation>
</comment>
<feature type="compositionally biased region" description="Polar residues" evidence="10">
    <location>
        <begin position="171"/>
        <end position="182"/>
    </location>
</feature>
<dbReference type="InterPro" id="IPR027417">
    <property type="entry name" value="P-loop_NTPase"/>
</dbReference>
<feature type="domain" description="TANC1/2-like AAA+ ATPase lid" evidence="11">
    <location>
        <begin position="690"/>
        <end position="783"/>
    </location>
</feature>
<evidence type="ECO:0000256" key="2">
    <source>
        <dbReference type="ARBA" id="ARBA00022737"/>
    </source>
</evidence>
<feature type="compositionally biased region" description="Basic and acidic residues" evidence="10">
    <location>
        <begin position="303"/>
        <end position="313"/>
    </location>
</feature>
<dbReference type="InterPro" id="IPR002110">
    <property type="entry name" value="Ankyrin_rpt"/>
</dbReference>
<feature type="region of interest" description="Disordered" evidence="10">
    <location>
        <begin position="1480"/>
        <end position="1512"/>
    </location>
</feature>
<protein>
    <submittedName>
        <fullName evidence="13">Tetratricopeptide repeat, ankyrin repeat and coiled-coil containing 1a</fullName>
    </submittedName>
</protein>
<feature type="compositionally biased region" description="Low complexity" evidence="10">
    <location>
        <begin position="1733"/>
        <end position="1744"/>
    </location>
</feature>
<reference evidence="13" key="1">
    <citation type="submission" date="2025-08" db="UniProtKB">
        <authorList>
            <consortium name="Ensembl"/>
        </authorList>
    </citation>
    <scope>IDENTIFICATION</scope>
</reference>
<evidence type="ECO:0000256" key="4">
    <source>
        <dbReference type="ARBA" id="ARBA00023018"/>
    </source>
</evidence>
<keyword evidence="2" id="KW-0677">Repeat</keyword>
<evidence type="ECO:0000256" key="1">
    <source>
        <dbReference type="ARBA" id="ARBA00022553"/>
    </source>
</evidence>
<feature type="compositionally biased region" description="Polar residues" evidence="10">
    <location>
        <begin position="515"/>
        <end position="528"/>
    </location>
</feature>
<feature type="region of interest" description="Disordered" evidence="10">
    <location>
        <begin position="1605"/>
        <end position="1625"/>
    </location>
</feature>
<feature type="repeat" description="ANK" evidence="8">
    <location>
        <begin position="1162"/>
        <end position="1194"/>
    </location>
</feature>
<feature type="repeat" description="ANK" evidence="8">
    <location>
        <begin position="1228"/>
        <end position="1260"/>
    </location>
</feature>
<dbReference type="PROSITE" id="PS50088">
    <property type="entry name" value="ANK_REPEAT"/>
    <property type="match status" value="6"/>
</dbReference>
<dbReference type="Proteomes" id="UP000264840">
    <property type="component" value="Unplaced"/>
</dbReference>
<feature type="region of interest" description="Disordered" evidence="10">
    <location>
        <begin position="152"/>
        <end position="402"/>
    </location>
</feature>
<feature type="compositionally biased region" description="Basic and acidic residues" evidence="10">
    <location>
        <begin position="277"/>
        <end position="292"/>
    </location>
</feature>
<feature type="repeat" description="ANK" evidence="8">
    <location>
        <begin position="1195"/>
        <end position="1227"/>
    </location>
</feature>
<dbReference type="GeneID" id="102291763"/>
<accession>A0A3Q2UYT7</accession>
<comment type="similarity">
    <text evidence="7">Belongs to the TANC family.</text>
</comment>
<dbReference type="InterPro" id="IPR058056">
    <property type="entry name" value="WH_TANC1/2"/>
</dbReference>
<dbReference type="InterPro" id="IPR011990">
    <property type="entry name" value="TPR-like_helical_dom_sf"/>
</dbReference>
<feature type="domain" description="TANC1/2-like winged helix" evidence="12">
    <location>
        <begin position="787"/>
        <end position="939"/>
    </location>
</feature>
<evidence type="ECO:0000256" key="8">
    <source>
        <dbReference type="PROSITE-ProRule" id="PRU00023"/>
    </source>
</evidence>
<feature type="region of interest" description="Disordered" evidence="10">
    <location>
        <begin position="484"/>
        <end position="533"/>
    </location>
</feature>
<dbReference type="GeneTree" id="ENSGT00940000155655"/>
<feature type="region of interest" description="Disordered" evidence="10">
    <location>
        <begin position="1847"/>
        <end position="1876"/>
    </location>
</feature>
<proteinExistence type="inferred from homology"/>
<feature type="region of interest" description="Disordered" evidence="10">
    <location>
        <begin position="1823"/>
        <end position="1842"/>
    </location>
</feature>
<dbReference type="SUPFAM" id="SSF52540">
    <property type="entry name" value="P-loop containing nucleoside triphosphate hydrolases"/>
    <property type="match status" value="1"/>
</dbReference>
<dbReference type="InterPro" id="IPR036770">
    <property type="entry name" value="Ankyrin_rpt-contain_sf"/>
</dbReference>
<dbReference type="Pfam" id="PF12796">
    <property type="entry name" value="Ank_2"/>
    <property type="match status" value="3"/>
</dbReference>
<feature type="region of interest" description="Disordered" evidence="10">
    <location>
        <begin position="1655"/>
        <end position="1701"/>
    </location>
</feature>
<feature type="compositionally biased region" description="Polar residues" evidence="10">
    <location>
        <begin position="33"/>
        <end position="44"/>
    </location>
</feature>
<evidence type="ECO:0000256" key="6">
    <source>
        <dbReference type="ARBA" id="ARBA00034110"/>
    </source>
</evidence>
<reference evidence="13" key="2">
    <citation type="submission" date="2025-09" db="UniProtKB">
        <authorList>
            <consortium name="Ensembl"/>
        </authorList>
    </citation>
    <scope>IDENTIFICATION</scope>
</reference>
<keyword evidence="3 9" id="KW-0802">TPR repeat</keyword>
<dbReference type="PANTHER" id="PTHR24166">
    <property type="entry name" value="ROLLING PEBBLES, ISOFORM B"/>
    <property type="match status" value="1"/>
</dbReference>
<dbReference type="SUPFAM" id="SSF48403">
    <property type="entry name" value="Ankyrin repeat"/>
    <property type="match status" value="1"/>
</dbReference>
<dbReference type="GO" id="GO:0098794">
    <property type="term" value="C:postsynapse"/>
    <property type="evidence" value="ECO:0007669"/>
    <property type="project" value="UniProtKB-SubCell"/>
</dbReference>